<dbReference type="PROSITE" id="PS01180">
    <property type="entry name" value="CUB"/>
    <property type="match status" value="4"/>
</dbReference>
<dbReference type="InterPro" id="IPR000859">
    <property type="entry name" value="CUB_dom"/>
</dbReference>
<dbReference type="GO" id="GO:0004252">
    <property type="term" value="F:serine-type endopeptidase activity"/>
    <property type="evidence" value="ECO:0007669"/>
    <property type="project" value="TreeGrafter"/>
</dbReference>
<dbReference type="GeneID" id="107266171"/>
<proteinExistence type="predicted"/>
<gene>
    <name evidence="6" type="primary">LOC107266171</name>
</gene>
<evidence type="ECO:0000256" key="3">
    <source>
        <dbReference type="SAM" id="SignalP"/>
    </source>
</evidence>
<dbReference type="Pfam" id="PF00431">
    <property type="entry name" value="CUB"/>
    <property type="match status" value="2"/>
</dbReference>
<dbReference type="PANTHER" id="PTHR24255">
    <property type="entry name" value="COMPLEMENT COMPONENT 1, S SUBCOMPONENT-RELATED"/>
    <property type="match status" value="1"/>
</dbReference>
<dbReference type="SUPFAM" id="SSF49854">
    <property type="entry name" value="Spermadhesin, CUB domain"/>
    <property type="match status" value="4"/>
</dbReference>
<feature type="chain" id="PRO_5042517635" evidence="3">
    <location>
        <begin position="26"/>
        <end position="1171"/>
    </location>
</feature>
<keyword evidence="1" id="KW-1015">Disulfide bond</keyword>
<protein>
    <submittedName>
        <fullName evidence="6">Uncharacterized protein LOC107266171 isoform X1</fullName>
    </submittedName>
</protein>
<feature type="domain" description="CUB" evidence="4">
    <location>
        <begin position="904"/>
        <end position="1024"/>
    </location>
</feature>
<evidence type="ECO:0000313" key="6">
    <source>
        <dbReference type="RefSeq" id="XP_015591875.1"/>
    </source>
</evidence>
<accession>A0AAJ7BQF8</accession>
<sequence length="1171" mass="131078">MTGHHEHFTKIFALMGFFILKYGNCIQVESSNLNETDKQCGGSFSGYQYSISSPNYPGNYPAKLDCTYELRGSQFSKCDQEFHLQYLDFNLKPSENCEKDFLKVGDHDVLCGNVVGIRQFKGLNNSLRLVFHSDEERGGRGFKILVTTLPCSSVKIDPKRSRSVTESSTTSENSFSLDGAAEHQFNTDNENETLNVPASTTQFIFATKESLTNDFAREELSPKIGEENVYSMYSPNIEFNVEDIEGGRADQIPVKIQTSDSNIKKNSIFTKTHNLPTLVVAKPSESFQLPIYEQHHFHDENCQHFNIHENENPLENPFETTANFASTQENHKPHITSYLYLPPSSTVPLKIRNQIDENSSNLTDSVAGKTSSSLAPPVIFQTIPFSTLSNVASVTVPPTEILLPNFNTVPKFTTLVNAGNRNLAEFRQSPRVSVNSTSNNGIDGVTRLINEGSKVGQKYITPATVYGTPGEANVNINKDSYYIPSSINYPNANNNPSTGGVNCNGNISPNFPNINTGFNTGNVNTNYDPLANNVPNTNFGVNTNFDFNNNPGTTYGIPNFNFNTNPNPTINTDFGSTGTNYIPSTINYPNTNFDVNTNFGVSGNYPSINLNPDNNFDFSFGVNSNYPGTNFGVGSNYNPNTGFVNSNYYPSTGTVNTNYDPNIGIVNTNYYPSTGTNVNGQSSECCNTVYSSQRFLLTSPGFPALTYSSKSYECRYTIRKYSQDVCQLRLNFKFFYLGSDDQFCAYGYLDIDGQRVCGCKSSTSIVSRFSNYATKTITLKYLGYPRIKFNGFLIEVIQESCSNSYARALKDIEQSRTIVNSRLKRSSTGYFYEKPSYSLPTTGRHPLQNPGSQTNQNLFFNSCQALVFFNWAVAAKTVYLRNAQCSTTGSSSLISQVIPIFPVSGSWISYPAANCEGINVIDGTISSPQYPRNYPENLNKCYRFYKAPGYCQLELAILDFDLENTKGCYKDYVSFSGQNRRYCGTSLAGSRAIFDTSRSNIVDMYFVSDSSGSGRGFRVGFTQISCQGQDIHYHKENQTNNSQQENTECILERRSKEGIELAPSLEPRSPKNLSCSYVFLKKHGYCMLRLHFEEFELIDSPGCVMGYLAIRGRRFCGRFLEGKVLDLPFESISRTVELPYFMKNDVDFVKWRFTYKYLPCRSTMVHKNKKW</sequence>
<feature type="domain" description="CUB" evidence="4">
    <location>
        <begin position="1049"/>
        <end position="1160"/>
    </location>
</feature>
<dbReference type="GO" id="GO:0005615">
    <property type="term" value="C:extracellular space"/>
    <property type="evidence" value="ECO:0007669"/>
    <property type="project" value="TreeGrafter"/>
</dbReference>
<feature type="domain" description="CUB" evidence="4">
    <location>
        <begin position="40"/>
        <end position="149"/>
    </location>
</feature>
<dbReference type="InterPro" id="IPR035914">
    <property type="entry name" value="Sperma_CUB_dom_sf"/>
</dbReference>
<comment type="caution">
    <text evidence="2">Lacks conserved residue(s) required for the propagation of feature annotation.</text>
</comment>
<evidence type="ECO:0000313" key="5">
    <source>
        <dbReference type="Proteomes" id="UP000694920"/>
    </source>
</evidence>
<evidence type="ECO:0000259" key="4">
    <source>
        <dbReference type="PROSITE" id="PS01180"/>
    </source>
</evidence>
<dbReference type="SMART" id="SM00042">
    <property type="entry name" value="CUB"/>
    <property type="match status" value="2"/>
</dbReference>
<dbReference type="KEGG" id="ccin:107266171"/>
<organism evidence="5 6">
    <name type="scientific">Cephus cinctus</name>
    <name type="common">Wheat stem sawfly</name>
    <dbReference type="NCBI Taxonomy" id="211228"/>
    <lineage>
        <taxon>Eukaryota</taxon>
        <taxon>Metazoa</taxon>
        <taxon>Ecdysozoa</taxon>
        <taxon>Arthropoda</taxon>
        <taxon>Hexapoda</taxon>
        <taxon>Insecta</taxon>
        <taxon>Pterygota</taxon>
        <taxon>Neoptera</taxon>
        <taxon>Endopterygota</taxon>
        <taxon>Hymenoptera</taxon>
        <taxon>Cephoidea</taxon>
        <taxon>Cephidae</taxon>
        <taxon>Cephus</taxon>
    </lineage>
</organism>
<reference evidence="6" key="1">
    <citation type="submission" date="2025-08" db="UniProtKB">
        <authorList>
            <consortium name="RefSeq"/>
        </authorList>
    </citation>
    <scope>IDENTIFICATION</scope>
</reference>
<dbReference type="AlphaFoldDB" id="A0AAJ7BQF8"/>
<keyword evidence="3" id="KW-0732">Signal</keyword>
<dbReference type="Gene3D" id="2.60.120.290">
    <property type="entry name" value="Spermadhesin, CUB domain"/>
    <property type="match status" value="3"/>
</dbReference>
<keyword evidence="5" id="KW-1185">Reference proteome</keyword>
<feature type="signal peptide" evidence="3">
    <location>
        <begin position="1"/>
        <end position="25"/>
    </location>
</feature>
<name>A0AAJ7BQF8_CEPCN</name>
<evidence type="ECO:0000256" key="2">
    <source>
        <dbReference type="PROSITE-ProRule" id="PRU00059"/>
    </source>
</evidence>
<dbReference type="Proteomes" id="UP000694920">
    <property type="component" value="Unplaced"/>
</dbReference>
<dbReference type="CDD" id="cd00041">
    <property type="entry name" value="CUB"/>
    <property type="match status" value="2"/>
</dbReference>
<evidence type="ECO:0000256" key="1">
    <source>
        <dbReference type="ARBA" id="ARBA00023157"/>
    </source>
</evidence>
<feature type="domain" description="CUB" evidence="4">
    <location>
        <begin position="685"/>
        <end position="799"/>
    </location>
</feature>
<dbReference type="PANTHER" id="PTHR24255:SF31">
    <property type="entry name" value="CUBILIN-LIKE PROTEIN"/>
    <property type="match status" value="1"/>
</dbReference>
<dbReference type="RefSeq" id="XP_015591875.1">
    <property type="nucleotide sequence ID" value="XM_015736389.2"/>
</dbReference>